<accession>A0A7X0F0S9</accession>
<dbReference type="Proteomes" id="UP000583800">
    <property type="component" value="Unassembled WGS sequence"/>
</dbReference>
<evidence type="ECO:0000313" key="3">
    <source>
        <dbReference type="EMBL" id="MBB6351228.1"/>
    </source>
</evidence>
<keyword evidence="4" id="KW-1185">Reference proteome</keyword>
<feature type="chain" id="PRO_5039512184" evidence="2">
    <location>
        <begin position="25"/>
        <end position="205"/>
    </location>
</feature>
<evidence type="ECO:0000256" key="2">
    <source>
        <dbReference type="SAM" id="SignalP"/>
    </source>
</evidence>
<protein>
    <submittedName>
        <fullName evidence="3">Uncharacterized protein</fullName>
    </submittedName>
</protein>
<dbReference type="RefSeq" id="WP_185089021.1">
    <property type="nucleotide sequence ID" value="NZ_JACHJB010000004.1"/>
</dbReference>
<keyword evidence="2" id="KW-0732">Signal</keyword>
<reference evidence="3 4" key="1">
    <citation type="submission" date="2020-08" db="EMBL/GenBank/DDBJ databases">
        <title>Sequencing the genomes of 1000 actinobacteria strains.</title>
        <authorList>
            <person name="Klenk H.-P."/>
        </authorList>
    </citation>
    <scope>NUCLEOTIDE SEQUENCE [LARGE SCALE GENOMIC DNA]</scope>
    <source>
        <strain evidence="3 4">DSM 45913</strain>
    </source>
</reference>
<evidence type="ECO:0000313" key="4">
    <source>
        <dbReference type="Proteomes" id="UP000583800"/>
    </source>
</evidence>
<comment type="caution">
    <text evidence="3">The sequence shown here is derived from an EMBL/GenBank/DDBJ whole genome shotgun (WGS) entry which is preliminary data.</text>
</comment>
<evidence type="ECO:0000256" key="1">
    <source>
        <dbReference type="SAM" id="MobiDB-lite"/>
    </source>
</evidence>
<sequence length="205" mass="23201">MAMFATAGSLSLALAASTSPAAVADDPEKEKSKSNSTTITTVDKGGDHDRQCEAGHFFRFHNIRPRNFFVPRTKFIDGPGGEMTVSVVREHEVLAFLELDKTATRSVTIDDVVRELSKSVTPHLELRHMVFTGHDYTQSISDGMYGNMWYRVFGYRVGWSQWAQLRDCRAWKVSTGIASVPSRVEGWRYWETKHPRLFGRKLSVK</sequence>
<proteinExistence type="predicted"/>
<organism evidence="3 4">
    <name type="scientific">Nonomuraea muscovyensis</name>
    <dbReference type="NCBI Taxonomy" id="1124761"/>
    <lineage>
        <taxon>Bacteria</taxon>
        <taxon>Bacillati</taxon>
        <taxon>Actinomycetota</taxon>
        <taxon>Actinomycetes</taxon>
        <taxon>Streptosporangiales</taxon>
        <taxon>Streptosporangiaceae</taxon>
        <taxon>Nonomuraea</taxon>
    </lineage>
</organism>
<gene>
    <name evidence="3" type="ORF">FHU36_007811</name>
</gene>
<name>A0A7X0F0S9_9ACTN</name>
<feature type="signal peptide" evidence="2">
    <location>
        <begin position="1"/>
        <end position="24"/>
    </location>
</feature>
<feature type="region of interest" description="Disordered" evidence="1">
    <location>
        <begin position="21"/>
        <end position="47"/>
    </location>
</feature>
<dbReference type="EMBL" id="JACHJB010000004">
    <property type="protein sequence ID" value="MBB6351228.1"/>
    <property type="molecule type" value="Genomic_DNA"/>
</dbReference>
<dbReference type="AlphaFoldDB" id="A0A7X0F0S9"/>